<sequence>MARGRCNSSSPTAAALHCKKRSDISGLRFRSLGYFTRSTPSCAPTSTDKVFHTVHQDHYSLTAPHRPPQGRITQYHHVTNGTISHIRAGPPPLLPHHRRWGRRRAGTGRRWWTRFSPFLVMCPGIPTTTVIHPGIVMKLSKACKAYNDLKKEQEPKTGRNILRSSSEWNIGVWRSRRARSSSTKFAGERASRREIIVELRTRRYLRGGPCIFTENPPVPPLAIGGPHRRPLKGKDDAEFLLGVLQARIRLAETWLQWSLKGVDEAGVRDRDLAFLVFDTTASNTGHERDGGKQSEDLVEFFTTNDTANQAEGRRIGFRKEALSRRTIPGRTIKNFLRLSYLFLGGERSSQTFRRPWSSPSSPVMAKASTSSIFRC</sequence>
<reference evidence="1" key="1">
    <citation type="submission" date="2020-07" db="EMBL/GenBank/DDBJ databases">
        <title>The High-quality genome of the commercially important snow crab, Chionoecetes opilio.</title>
        <authorList>
            <person name="Jeong J.-H."/>
            <person name="Ryu S."/>
        </authorList>
    </citation>
    <scope>NUCLEOTIDE SEQUENCE</scope>
    <source>
        <strain evidence="1">MADBK_172401_WGS</strain>
        <tissue evidence="1">Digestive gland</tissue>
    </source>
</reference>
<dbReference type="EMBL" id="JACEEZ010012379">
    <property type="protein sequence ID" value="KAG0720730.1"/>
    <property type="molecule type" value="Genomic_DNA"/>
</dbReference>
<comment type="caution">
    <text evidence="1">The sequence shown here is derived from an EMBL/GenBank/DDBJ whole genome shotgun (WGS) entry which is preliminary data.</text>
</comment>
<dbReference type="Proteomes" id="UP000770661">
    <property type="component" value="Unassembled WGS sequence"/>
</dbReference>
<proteinExistence type="predicted"/>
<evidence type="ECO:0000313" key="1">
    <source>
        <dbReference type="EMBL" id="KAG0720730.1"/>
    </source>
</evidence>
<name>A0A8J4Y4B2_CHIOP</name>
<keyword evidence="2" id="KW-1185">Reference proteome</keyword>
<organism evidence="1 2">
    <name type="scientific">Chionoecetes opilio</name>
    <name type="common">Atlantic snow crab</name>
    <name type="synonym">Cancer opilio</name>
    <dbReference type="NCBI Taxonomy" id="41210"/>
    <lineage>
        <taxon>Eukaryota</taxon>
        <taxon>Metazoa</taxon>
        <taxon>Ecdysozoa</taxon>
        <taxon>Arthropoda</taxon>
        <taxon>Crustacea</taxon>
        <taxon>Multicrustacea</taxon>
        <taxon>Malacostraca</taxon>
        <taxon>Eumalacostraca</taxon>
        <taxon>Eucarida</taxon>
        <taxon>Decapoda</taxon>
        <taxon>Pleocyemata</taxon>
        <taxon>Brachyura</taxon>
        <taxon>Eubrachyura</taxon>
        <taxon>Majoidea</taxon>
        <taxon>Majidae</taxon>
        <taxon>Chionoecetes</taxon>
    </lineage>
</organism>
<gene>
    <name evidence="1" type="ORF">GWK47_047895</name>
</gene>
<evidence type="ECO:0000313" key="2">
    <source>
        <dbReference type="Proteomes" id="UP000770661"/>
    </source>
</evidence>
<dbReference type="AlphaFoldDB" id="A0A8J4Y4B2"/>
<protein>
    <submittedName>
        <fullName evidence="1">Uncharacterized protein</fullName>
    </submittedName>
</protein>
<accession>A0A8J4Y4B2</accession>